<evidence type="ECO:0000313" key="1">
    <source>
        <dbReference type="EMBL" id="MPM82357.1"/>
    </source>
</evidence>
<reference evidence="1" key="1">
    <citation type="submission" date="2019-08" db="EMBL/GenBank/DDBJ databases">
        <authorList>
            <person name="Kucharzyk K."/>
            <person name="Murdoch R.W."/>
            <person name="Higgins S."/>
            <person name="Loffler F."/>
        </authorList>
    </citation>
    <scope>NUCLEOTIDE SEQUENCE</scope>
</reference>
<name>A0A645CZK0_9ZZZZ</name>
<proteinExistence type="predicted"/>
<comment type="caution">
    <text evidence="1">The sequence shown here is derived from an EMBL/GenBank/DDBJ whole genome shotgun (WGS) entry which is preliminary data.</text>
</comment>
<gene>
    <name evidence="1" type="ORF">SDC9_129418</name>
</gene>
<dbReference type="EMBL" id="VSSQ01031463">
    <property type="protein sequence ID" value="MPM82357.1"/>
    <property type="molecule type" value="Genomic_DNA"/>
</dbReference>
<organism evidence="1">
    <name type="scientific">bioreactor metagenome</name>
    <dbReference type="NCBI Taxonomy" id="1076179"/>
    <lineage>
        <taxon>unclassified sequences</taxon>
        <taxon>metagenomes</taxon>
        <taxon>ecological metagenomes</taxon>
    </lineage>
</organism>
<protein>
    <submittedName>
        <fullName evidence="1">Uncharacterized protein</fullName>
    </submittedName>
</protein>
<dbReference type="AlphaFoldDB" id="A0A645CZK0"/>
<accession>A0A645CZK0</accession>
<sequence length="137" mass="16100">MRLVDRAISHFIRALRIRHRHRLDAQPFQTIHASHIHRRPLRIALHHRPQRLPGAVLQEKSPVIRRQIRLEPAHLDRTQLGLQLIAAQPERPGRGCVLRVPQHRLHIRCGNPWKWVGCRQFAQLKMPGVAKQHVLLR</sequence>